<feature type="compositionally biased region" description="Polar residues" evidence="12">
    <location>
        <begin position="1068"/>
        <end position="1079"/>
    </location>
</feature>
<evidence type="ECO:0000256" key="5">
    <source>
        <dbReference type="ARBA" id="ARBA00022833"/>
    </source>
</evidence>
<dbReference type="GO" id="GO:0030015">
    <property type="term" value="C:CCR4-NOT core complex"/>
    <property type="evidence" value="ECO:0007669"/>
    <property type="project" value="UniProtKB-ARBA"/>
</dbReference>
<evidence type="ECO:0000256" key="10">
    <source>
        <dbReference type="ARBA" id="ARBA00023242"/>
    </source>
</evidence>
<dbReference type="Gene3D" id="3.30.70.330">
    <property type="match status" value="1"/>
</dbReference>
<evidence type="ECO:0000256" key="9">
    <source>
        <dbReference type="ARBA" id="ARBA00023163"/>
    </source>
</evidence>
<organism evidence="14 15">
    <name type="scientific">Aspergillus puulaauensis</name>
    <dbReference type="NCBI Taxonomy" id="1220207"/>
    <lineage>
        <taxon>Eukaryota</taxon>
        <taxon>Fungi</taxon>
        <taxon>Dikarya</taxon>
        <taxon>Ascomycota</taxon>
        <taxon>Pezizomycotina</taxon>
        <taxon>Eurotiomycetes</taxon>
        <taxon>Eurotiomycetidae</taxon>
        <taxon>Eurotiales</taxon>
        <taxon>Aspergillaceae</taxon>
        <taxon>Aspergillus</taxon>
    </lineage>
</organism>
<feature type="compositionally biased region" description="Low complexity" evidence="12">
    <location>
        <begin position="851"/>
        <end position="874"/>
    </location>
</feature>
<dbReference type="GO" id="GO:0005634">
    <property type="term" value="C:nucleus"/>
    <property type="evidence" value="ECO:0007669"/>
    <property type="project" value="UniProtKB-SubCell"/>
</dbReference>
<accession>A0A7R7XHX5</accession>
<dbReference type="SUPFAM" id="SSF54928">
    <property type="entry name" value="RNA-binding domain, RBD"/>
    <property type="match status" value="1"/>
</dbReference>
<dbReference type="Gene3D" id="3.30.40.10">
    <property type="entry name" value="Zinc/RING finger domain, C3HC4 (zinc finger)"/>
    <property type="match status" value="1"/>
</dbReference>
<evidence type="ECO:0000259" key="13">
    <source>
        <dbReference type="PROSITE" id="PS50089"/>
    </source>
</evidence>
<dbReference type="GO" id="GO:0000956">
    <property type="term" value="P:nuclear-transcribed mRNA catabolic process"/>
    <property type="evidence" value="ECO:0007669"/>
    <property type="project" value="UniProtKB-ARBA"/>
</dbReference>
<evidence type="ECO:0000313" key="15">
    <source>
        <dbReference type="Proteomes" id="UP000654913"/>
    </source>
</evidence>
<keyword evidence="8" id="KW-0175">Coiled coil</keyword>
<keyword evidence="9" id="KW-0804">Transcription</keyword>
<feature type="region of interest" description="Disordered" evidence="12">
    <location>
        <begin position="229"/>
        <end position="385"/>
    </location>
</feature>
<dbReference type="Proteomes" id="UP000654913">
    <property type="component" value="Chromosome 2"/>
</dbReference>
<dbReference type="GO" id="GO:0016567">
    <property type="term" value="P:protein ubiquitination"/>
    <property type="evidence" value="ECO:0007669"/>
    <property type="project" value="TreeGrafter"/>
</dbReference>
<protein>
    <submittedName>
        <fullName evidence="14">Transcriptional repressor proteinral negative regulator of transcription subunit 4</fullName>
    </submittedName>
</protein>
<dbReference type="GO" id="GO:0008270">
    <property type="term" value="F:zinc ion binding"/>
    <property type="evidence" value="ECO:0007669"/>
    <property type="project" value="UniProtKB-KW"/>
</dbReference>
<dbReference type="RefSeq" id="XP_041553148.1">
    <property type="nucleotide sequence ID" value="XM_041700132.1"/>
</dbReference>
<dbReference type="SUPFAM" id="SSF57850">
    <property type="entry name" value="RING/U-box"/>
    <property type="match status" value="1"/>
</dbReference>
<dbReference type="PANTHER" id="PTHR12603:SF0">
    <property type="entry name" value="CCR4-NOT TRANSCRIPTION COMPLEX SUBUNIT 4"/>
    <property type="match status" value="1"/>
</dbReference>
<dbReference type="Pfam" id="PF14570">
    <property type="entry name" value="zf-RING_4"/>
    <property type="match status" value="1"/>
</dbReference>
<dbReference type="InterPro" id="IPR013083">
    <property type="entry name" value="Znf_RING/FYVE/PHD"/>
</dbReference>
<evidence type="ECO:0000256" key="11">
    <source>
        <dbReference type="PROSITE-ProRule" id="PRU00175"/>
    </source>
</evidence>
<dbReference type="GO" id="GO:0051254">
    <property type="term" value="P:positive regulation of RNA metabolic process"/>
    <property type="evidence" value="ECO:0007669"/>
    <property type="project" value="UniProtKB-ARBA"/>
</dbReference>
<evidence type="ECO:0000256" key="12">
    <source>
        <dbReference type="SAM" id="MobiDB-lite"/>
    </source>
</evidence>
<evidence type="ECO:0000256" key="8">
    <source>
        <dbReference type="ARBA" id="ARBA00023054"/>
    </source>
</evidence>
<evidence type="ECO:0000313" key="14">
    <source>
        <dbReference type="EMBL" id="BCS20954.1"/>
    </source>
</evidence>
<feature type="domain" description="RING-type" evidence="13">
    <location>
        <begin position="18"/>
        <end position="62"/>
    </location>
</feature>
<name>A0A7R7XHX5_9EURO</name>
<feature type="compositionally biased region" description="Low complexity" evidence="12">
    <location>
        <begin position="993"/>
        <end position="1008"/>
    </location>
</feature>
<dbReference type="SMART" id="SM00361">
    <property type="entry name" value="RRM_1"/>
    <property type="match status" value="1"/>
</dbReference>
<feature type="compositionally biased region" description="Polar residues" evidence="12">
    <location>
        <begin position="302"/>
        <end position="330"/>
    </location>
</feature>
<reference evidence="14" key="1">
    <citation type="submission" date="2021-01" db="EMBL/GenBank/DDBJ databases">
        <authorList>
            <consortium name="Aspergillus puulaauensis MK2 genome sequencing consortium"/>
            <person name="Kazuki M."/>
            <person name="Futagami T."/>
        </authorList>
    </citation>
    <scope>NUCLEOTIDE SEQUENCE</scope>
    <source>
        <strain evidence="14">MK2</strain>
    </source>
</reference>
<dbReference type="FunFam" id="3.30.70.330:FF:000257">
    <property type="entry name" value="CCR4-NOT core complex subunit Not4"/>
    <property type="match status" value="1"/>
</dbReference>
<dbReference type="GeneID" id="64970959"/>
<dbReference type="EMBL" id="AP024444">
    <property type="protein sequence ID" value="BCS20954.1"/>
    <property type="molecule type" value="Genomic_DNA"/>
</dbReference>
<keyword evidence="7" id="KW-0805">Transcription regulation</keyword>
<keyword evidence="15" id="KW-1185">Reference proteome</keyword>
<proteinExistence type="predicted"/>
<comment type="subcellular location">
    <subcellularLocation>
        <location evidence="1">Nucleus</location>
    </subcellularLocation>
</comment>
<feature type="compositionally biased region" description="Basic and acidic residues" evidence="12">
    <location>
        <begin position="1030"/>
        <end position="1039"/>
    </location>
</feature>
<feature type="compositionally biased region" description="Polar residues" evidence="12">
    <location>
        <begin position="909"/>
        <end position="926"/>
    </location>
</feature>
<keyword evidence="5" id="KW-0862">Zinc</keyword>
<evidence type="ECO:0000256" key="2">
    <source>
        <dbReference type="ARBA" id="ARBA00022491"/>
    </source>
</evidence>
<dbReference type="CDD" id="cd16618">
    <property type="entry name" value="mRING-HC-C4C4_CNOT4"/>
    <property type="match status" value="1"/>
</dbReference>
<feature type="compositionally biased region" description="Basic and acidic residues" evidence="12">
    <location>
        <begin position="435"/>
        <end position="448"/>
    </location>
</feature>
<evidence type="ECO:0000256" key="7">
    <source>
        <dbReference type="ARBA" id="ARBA00023015"/>
    </source>
</evidence>
<feature type="compositionally biased region" description="Polar residues" evidence="12">
    <location>
        <begin position="609"/>
        <end position="618"/>
    </location>
</feature>
<feature type="compositionally biased region" description="Basic and acidic residues" evidence="12">
    <location>
        <begin position="1117"/>
        <end position="1128"/>
    </location>
</feature>
<dbReference type="CDD" id="cd12438">
    <property type="entry name" value="RRM_CNOT4"/>
    <property type="match status" value="1"/>
</dbReference>
<dbReference type="InterPro" id="IPR012677">
    <property type="entry name" value="Nucleotide-bd_a/b_plait_sf"/>
</dbReference>
<dbReference type="OrthoDB" id="1923159at2759"/>
<dbReference type="InterPro" id="IPR001841">
    <property type="entry name" value="Znf_RING"/>
</dbReference>
<sequence>MSSRQQLDSVIDDDDEFCPLCIEEFDLSDKNFKPCPCGYQICQFCYNNIKTHSEEGRCPNCRRSYDDSTIQYKVPDADEFKADLALKHRKAAAAKKKETEKREIEASSRKNLAGVRVVQKNLVYVIGLNPTIRDESQLLQTLRGRDYFGQYGDIEKIVVSKAKPGGNPNQGIGVYVTYARKADAATCISAVDGSPNGDRVLRAQYGTTKYCSSFLRNEQCHNRNCTFLHETGEDSDSYSRQDLSSMNTLSSQRSNGVPGPSSATPPYVARSSAQPISQTLRRQPSKDDAASNRSLDGPALPSSASWANKDSAINRTRRASLTGSQASQSPRPAVATVATSSEDTKRNEKPPQSQQEHQQTPSPSDASSSIPQPPPSQPPADQAAPLLDGLVKAVNSPCFKFVFSAAGLPPDELALIDNHPSFIDPYGGVKRRAMREKAEQERVKREQELLQSAPVEDEGPESGSLQLGGEPDDANPPRGRTGRDSHGAIQPPSQQGTTASSAVGSPVSAASHQFQGINLNNRSLTPLQQQQLMLLKSASNQQAGLVDPLQSGINPTAFDHVAQTRQGLLQNQVAQLNALQAQSRQNSRFSFTNDASSKNLANSRMLNQPTSLMQSGTPNPLAAPSPQHTLASNYYTSGVQGPPPGLKTAGTPPVSGGGMFAQGHGFTSNTSLGLGGKQEANPELMRELLRSRSGTNAGGLPGQDNKLDEEFPPLGATPKDKRSVDSFGSFMRSQLMSDSQPLGRSGTPSLPPGLPLPQGHSVSALFQDHFKPSSPGSSVSGPPLGLEPASPSVAAISRSSEDDGMGLESKEDPEGESSSKTAKNAGEISLGSPVAKATARVRSQPKEEPVTTETKTTQPKLNETKTSTSSSIKAKPTKLDLSFNTQGSEQFSKVEPPYHIPSAHAAPASTANSRPNTPLTAASRVSESPAPRQPRVLRVIDTPKAETPPPMSATQSIASLPIGGKGRSRRPSVSSQSRSDTPGDLGSEADLYASTSASRANSPPASSRIGSAPVRAVTKSQMKKERKQKAKEAEAKKQETTSVTEEPVQAPIVGRKRKTKKAPAESTIPPSENTTSATKSAPPVSNEDNEKPEPVKKSRPAEATPKEPKPTPPEVKMPAEQKQPEAWRSRNTVEQLLKDAESTGASLKDLFSERTSPLQALLSQLHKSGALDLNNHPLFNPSNLNQRSDMKCTSDDYEDLKQPIELTEQHRKVLLRGEPIRMGTDSVSLKDRCLISPRGCILHHLSPEEEERYLALEKSISWAIDTFQEYPGIPITEPDATNRGGGLDALFATPENFNVCWVDETSAGVSVSSPTSGQSTTEGPISSIAPNILSAMEADSTRTHNWAIDNTAELMNATATSVRSFAAATAKHMLGAAGVVMGNLPDLDDVVGMTDEELRSFAVKSQKELESSRKDLDAIDKKLSALVKRNKKLAQQALAT</sequence>
<reference evidence="14" key="2">
    <citation type="submission" date="2021-02" db="EMBL/GenBank/DDBJ databases">
        <title>Aspergillus puulaauensis MK2 genome sequence.</title>
        <authorList>
            <person name="Futagami T."/>
            <person name="Mori K."/>
            <person name="Kadooka C."/>
            <person name="Tanaka T."/>
        </authorList>
    </citation>
    <scope>NUCLEOTIDE SEQUENCE</scope>
    <source>
        <strain evidence="14">MK2</strain>
    </source>
</reference>
<evidence type="ECO:0000256" key="6">
    <source>
        <dbReference type="ARBA" id="ARBA00022884"/>
    </source>
</evidence>
<dbReference type="InterPro" id="IPR039515">
    <property type="entry name" value="NOT4_mRING-HC-C4C4"/>
</dbReference>
<feature type="region of interest" description="Disordered" evidence="12">
    <location>
        <begin position="433"/>
        <end position="507"/>
    </location>
</feature>
<dbReference type="InterPro" id="IPR035979">
    <property type="entry name" value="RBD_domain_sf"/>
</dbReference>
<evidence type="ECO:0000256" key="4">
    <source>
        <dbReference type="ARBA" id="ARBA00022771"/>
    </source>
</evidence>
<keyword evidence="2" id="KW-0678">Repressor</keyword>
<dbReference type="GO" id="GO:0061630">
    <property type="term" value="F:ubiquitin protein ligase activity"/>
    <property type="evidence" value="ECO:0007669"/>
    <property type="project" value="UniProtKB-ARBA"/>
</dbReference>
<keyword evidence="10" id="KW-0539">Nucleus</keyword>
<feature type="region of interest" description="Disordered" evidence="12">
    <location>
        <begin position="693"/>
        <end position="725"/>
    </location>
</feature>
<keyword evidence="4 11" id="KW-0863">Zinc-finger</keyword>
<feature type="compositionally biased region" description="Polar residues" evidence="12">
    <location>
        <begin position="271"/>
        <end position="282"/>
    </location>
</feature>
<dbReference type="InterPro" id="IPR039780">
    <property type="entry name" value="Mot2"/>
</dbReference>
<dbReference type="GO" id="GO:0010557">
    <property type="term" value="P:positive regulation of macromolecule biosynthetic process"/>
    <property type="evidence" value="ECO:0007669"/>
    <property type="project" value="UniProtKB-ARBA"/>
</dbReference>
<feature type="region of interest" description="Disordered" evidence="12">
    <location>
        <begin position="609"/>
        <end position="631"/>
    </location>
</feature>
<evidence type="ECO:0000256" key="3">
    <source>
        <dbReference type="ARBA" id="ARBA00022723"/>
    </source>
</evidence>
<dbReference type="GO" id="GO:0003723">
    <property type="term" value="F:RNA binding"/>
    <property type="evidence" value="ECO:0007669"/>
    <property type="project" value="UniProtKB-KW"/>
</dbReference>
<keyword evidence="3" id="KW-0479">Metal-binding</keyword>
<evidence type="ECO:0000256" key="1">
    <source>
        <dbReference type="ARBA" id="ARBA00004123"/>
    </source>
</evidence>
<dbReference type="PROSITE" id="PS50089">
    <property type="entry name" value="ZF_RING_2"/>
    <property type="match status" value="1"/>
</dbReference>
<feature type="compositionally biased region" description="Low complexity" evidence="12">
    <location>
        <begin position="772"/>
        <end position="788"/>
    </location>
</feature>
<gene>
    <name evidence="14" type="primary">NOT4</name>
    <name evidence="14" type="ORF">APUU_21386S</name>
</gene>
<feature type="compositionally biased region" description="Basic and acidic residues" evidence="12">
    <location>
        <begin position="1088"/>
        <end position="1109"/>
    </location>
</feature>
<feature type="region of interest" description="Disordered" evidence="12">
    <location>
        <begin position="737"/>
        <end position="1129"/>
    </location>
</feature>
<dbReference type="FunFam" id="3.30.40.10:FF:000006">
    <property type="entry name" value="CCR4-NOT transcription complex subunit 4"/>
    <property type="match status" value="1"/>
</dbReference>
<keyword evidence="6" id="KW-0694">RNA-binding</keyword>
<feature type="compositionally biased region" description="Polar residues" evidence="12">
    <location>
        <begin position="882"/>
        <end position="891"/>
    </location>
</feature>
<dbReference type="KEGG" id="apuu:APUU_21386S"/>
<dbReference type="InterPro" id="IPR034261">
    <property type="entry name" value="CNOT4_RRM"/>
</dbReference>
<feature type="compositionally biased region" description="Polar residues" evidence="12">
    <location>
        <begin position="238"/>
        <end position="255"/>
    </location>
</feature>
<dbReference type="PANTHER" id="PTHR12603">
    <property type="entry name" value="CCR4-NOT TRANSCRIPTION COMPLEX RELATED"/>
    <property type="match status" value="1"/>
</dbReference>
<dbReference type="InterPro" id="IPR003954">
    <property type="entry name" value="RRM_euk-type"/>
</dbReference>
<feature type="compositionally biased region" description="Low complexity" evidence="12">
    <location>
        <begin position="358"/>
        <end position="370"/>
    </location>
</feature>